<dbReference type="EMBL" id="JAAAIM010002435">
    <property type="protein sequence ID" value="KAG0272673.1"/>
    <property type="molecule type" value="Genomic_DNA"/>
</dbReference>
<proteinExistence type="predicted"/>
<evidence type="ECO:0000313" key="1">
    <source>
        <dbReference type="EMBL" id="KAG0272673.1"/>
    </source>
</evidence>
<sequence>MDIAEISCDHIDGHDIVYWEDIESAFPGVQHVKNGTIIVSLMRDSNRISELHCEFVSGLAIATEPFADLSSAEPRQATVTRENTAQIESEFSSVAAAIEQARQSGRPLSAEALSSLIASNFTPASTAKSGFERTVIHKLAGLFEQGAMTQQIARKVWELQKQMNDRLILIQSKTEAILTQ</sequence>
<evidence type="ECO:0000313" key="2">
    <source>
        <dbReference type="Proteomes" id="UP001194696"/>
    </source>
</evidence>
<organism evidence="1 2">
    <name type="scientific">Linnemannia gamsii</name>
    <dbReference type="NCBI Taxonomy" id="64522"/>
    <lineage>
        <taxon>Eukaryota</taxon>
        <taxon>Fungi</taxon>
        <taxon>Fungi incertae sedis</taxon>
        <taxon>Mucoromycota</taxon>
        <taxon>Mortierellomycotina</taxon>
        <taxon>Mortierellomycetes</taxon>
        <taxon>Mortierellales</taxon>
        <taxon>Mortierellaceae</taxon>
        <taxon>Linnemannia</taxon>
    </lineage>
</organism>
<protein>
    <submittedName>
        <fullName evidence="1">Uncharacterized protein</fullName>
    </submittedName>
</protein>
<keyword evidence="2" id="KW-1185">Reference proteome</keyword>
<accession>A0ABQ7JHI5</accession>
<name>A0ABQ7JHI5_9FUNG</name>
<reference evidence="1 2" key="1">
    <citation type="journal article" date="2020" name="Fungal Divers.">
        <title>Resolving the Mortierellaceae phylogeny through synthesis of multi-gene phylogenetics and phylogenomics.</title>
        <authorList>
            <person name="Vandepol N."/>
            <person name="Liber J."/>
            <person name="Desiro A."/>
            <person name="Na H."/>
            <person name="Kennedy M."/>
            <person name="Barry K."/>
            <person name="Grigoriev I.V."/>
            <person name="Miller A.N."/>
            <person name="O'Donnell K."/>
            <person name="Stajich J.E."/>
            <person name="Bonito G."/>
        </authorList>
    </citation>
    <scope>NUCLEOTIDE SEQUENCE [LARGE SCALE GENOMIC DNA]</scope>
    <source>
        <strain evidence="1 2">AD045</strain>
    </source>
</reference>
<gene>
    <name evidence="1" type="ORF">BGZ96_005227</name>
</gene>
<dbReference type="Proteomes" id="UP001194696">
    <property type="component" value="Unassembled WGS sequence"/>
</dbReference>
<comment type="caution">
    <text evidence="1">The sequence shown here is derived from an EMBL/GenBank/DDBJ whole genome shotgun (WGS) entry which is preliminary data.</text>
</comment>
<feature type="non-terminal residue" evidence="1">
    <location>
        <position position="180"/>
    </location>
</feature>